<dbReference type="Pfam" id="PF13349">
    <property type="entry name" value="DUF4097"/>
    <property type="match status" value="1"/>
</dbReference>
<sequence length="359" mass="38178">MLRVSQPLNWGGRPVFLGGMPIVISPLFINLTIPFTLMKLSLPLITACLFAVSVCMAQDPEYSFKEIYKVSTPAQLSISSSDGNIEVLPSQGNAIEVFFQVKKGNNVLKISKAELSKELKLTIETTANSVAIDVEYPPSTWTFGFNDRMRVNFRVLVPTQTACDLRSSDGNIALSGVTANQRCKTSDGDIRVSSIKGDVFGRTSDGNIHVTQVTGAIDMKTSDGNIRLENIAGNATVGTSDGNISITKAKGEISTSTSDGDISFREIAGSFSGSTSDGNVKGDMIELQKSLTVRTSDGNIDISIPDHLGLDLDVKGESLHVPLTNFSGTSDEKVIRGKSNGGGIAVNLSSNGGVSLTYR</sequence>
<keyword evidence="4" id="KW-1185">Reference proteome</keyword>
<keyword evidence="1" id="KW-0812">Transmembrane</keyword>
<feature type="transmembrane region" description="Helical" evidence="1">
    <location>
        <begin position="15"/>
        <end position="33"/>
    </location>
</feature>
<name>A0A385SPH7_9BACT</name>
<dbReference type="EMBL" id="CP032382">
    <property type="protein sequence ID" value="AYB31855.1"/>
    <property type="molecule type" value="Genomic_DNA"/>
</dbReference>
<gene>
    <name evidence="3" type="ORF">D4L85_15345</name>
</gene>
<accession>A0A385SPH7</accession>
<proteinExistence type="predicted"/>
<organism evidence="3 4">
    <name type="scientific">Chryseolinea soli</name>
    <dbReference type="NCBI Taxonomy" id="2321403"/>
    <lineage>
        <taxon>Bacteria</taxon>
        <taxon>Pseudomonadati</taxon>
        <taxon>Bacteroidota</taxon>
        <taxon>Cytophagia</taxon>
        <taxon>Cytophagales</taxon>
        <taxon>Fulvivirgaceae</taxon>
        <taxon>Chryseolinea</taxon>
    </lineage>
</organism>
<dbReference type="InterPro" id="IPR025164">
    <property type="entry name" value="Toastrack_DUF4097"/>
</dbReference>
<dbReference type="Proteomes" id="UP000266183">
    <property type="component" value="Chromosome"/>
</dbReference>
<dbReference type="PANTHER" id="PTHR34094">
    <property type="match status" value="1"/>
</dbReference>
<protein>
    <recommendedName>
        <fullName evidence="2">DUF4097 domain-containing protein</fullName>
    </recommendedName>
</protein>
<evidence type="ECO:0000259" key="2">
    <source>
        <dbReference type="Pfam" id="PF13349"/>
    </source>
</evidence>
<evidence type="ECO:0000256" key="1">
    <source>
        <dbReference type="SAM" id="Phobius"/>
    </source>
</evidence>
<dbReference type="KEGG" id="chk:D4L85_15345"/>
<reference evidence="4" key="1">
    <citation type="submission" date="2018-09" db="EMBL/GenBank/DDBJ databases">
        <title>Chryseolinea sp. KIS68-18 isolated from soil.</title>
        <authorList>
            <person name="Weon H.-Y."/>
            <person name="Kwon S.-W."/>
            <person name="Lee S.A."/>
        </authorList>
    </citation>
    <scope>NUCLEOTIDE SEQUENCE [LARGE SCALE GENOMIC DNA]</scope>
    <source>
        <strain evidence="4">KIS68-18</strain>
    </source>
</reference>
<feature type="domain" description="DUF4097" evidence="2">
    <location>
        <begin position="76"/>
        <end position="263"/>
    </location>
</feature>
<dbReference type="AlphaFoldDB" id="A0A385SPH7"/>
<dbReference type="PANTHER" id="PTHR34094:SF1">
    <property type="entry name" value="PROTEIN FAM185A"/>
    <property type="match status" value="1"/>
</dbReference>
<evidence type="ECO:0000313" key="4">
    <source>
        <dbReference type="Proteomes" id="UP000266183"/>
    </source>
</evidence>
<keyword evidence="1" id="KW-1133">Transmembrane helix</keyword>
<keyword evidence="1" id="KW-0472">Membrane</keyword>
<evidence type="ECO:0000313" key="3">
    <source>
        <dbReference type="EMBL" id="AYB31855.1"/>
    </source>
</evidence>